<accession>A0ABQ0UEF0</accession>
<organism evidence="2 3">
    <name type="scientific">Pseudoalteromonas atlantica</name>
    <name type="common">Alteromonas atlantica</name>
    <dbReference type="NCBI Taxonomy" id="288"/>
    <lineage>
        <taxon>Bacteria</taxon>
        <taxon>Pseudomonadati</taxon>
        <taxon>Pseudomonadota</taxon>
        <taxon>Gammaproteobacteria</taxon>
        <taxon>Alteromonadales</taxon>
        <taxon>Pseudoalteromonadaceae</taxon>
        <taxon>Pseudoalteromonas</taxon>
    </lineage>
</organism>
<dbReference type="Gene3D" id="3.40.50.880">
    <property type="match status" value="1"/>
</dbReference>
<reference evidence="2 3" key="1">
    <citation type="submission" date="2019-07" db="EMBL/GenBank/DDBJ databases">
        <title>Whole genome shotgun sequence of Pseudoalteromonas atlantica NBRC 103033.</title>
        <authorList>
            <person name="Hosoyama A."/>
            <person name="Uohara A."/>
            <person name="Ohji S."/>
            <person name="Ichikawa N."/>
        </authorList>
    </citation>
    <scope>NUCLEOTIDE SEQUENCE [LARGE SCALE GENOMIC DNA]</scope>
    <source>
        <strain evidence="2 3">NBRC 103033</strain>
    </source>
</reference>
<sequence>MNSMSKCLPILTVLASAFDDKKFNGFGRHELVLMTVKYHQGRVFHTTLGHGIEVFEDEHFINVMRRGVEWAATGKVKD</sequence>
<gene>
    <name evidence="2" type="ORF">PAT01_21240</name>
</gene>
<keyword evidence="3" id="KW-1185">Reference proteome</keyword>
<evidence type="ECO:0000259" key="1">
    <source>
        <dbReference type="Pfam" id="PF06283"/>
    </source>
</evidence>
<dbReference type="SUPFAM" id="SSF52317">
    <property type="entry name" value="Class I glutamine amidotransferase-like"/>
    <property type="match status" value="1"/>
</dbReference>
<feature type="domain" description="ThuA-like" evidence="1">
    <location>
        <begin position="23"/>
        <end position="71"/>
    </location>
</feature>
<dbReference type="EMBL" id="BJUT01000021">
    <property type="protein sequence ID" value="GEK76820.1"/>
    <property type="molecule type" value="Genomic_DNA"/>
</dbReference>
<name>A0ABQ0UEF0_PSEAF</name>
<proteinExistence type="predicted"/>
<dbReference type="InterPro" id="IPR029062">
    <property type="entry name" value="Class_I_gatase-like"/>
</dbReference>
<evidence type="ECO:0000313" key="3">
    <source>
        <dbReference type="Proteomes" id="UP000321189"/>
    </source>
</evidence>
<dbReference type="InterPro" id="IPR029010">
    <property type="entry name" value="ThuA-like"/>
</dbReference>
<evidence type="ECO:0000313" key="2">
    <source>
        <dbReference type="EMBL" id="GEK76820.1"/>
    </source>
</evidence>
<protein>
    <recommendedName>
        <fullName evidence="1">ThuA-like domain-containing protein</fullName>
    </recommendedName>
</protein>
<comment type="caution">
    <text evidence="2">The sequence shown here is derived from an EMBL/GenBank/DDBJ whole genome shotgun (WGS) entry which is preliminary data.</text>
</comment>
<dbReference type="Proteomes" id="UP000321189">
    <property type="component" value="Unassembled WGS sequence"/>
</dbReference>
<dbReference type="Pfam" id="PF06283">
    <property type="entry name" value="ThuA"/>
    <property type="match status" value="1"/>
</dbReference>